<dbReference type="OrthoDB" id="8967517at2"/>
<feature type="signal peptide" evidence="2">
    <location>
        <begin position="1"/>
        <end position="28"/>
    </location>
</feature>
<proteinExistence type="predicted"/>
<dbReference type="EMBL" id="CP044067">
    <property type="protein sequence ID" value="QET04684.1"/>
    <property type="molecule type" value="Genomic_DNA"/>
</dbReference>
<dbReference type="Proteomes" id="UP000322822">
    <property type="component" value="Chromosome 2"/>
</dbReference>
<name>A0A5P2HAP6_9BURK</name>
<organism evidence="3 4">
    <name type="scientific">Cupriavidus pauculus</name>
    <dbReference type="NCBI Taxonomy" id="82633"/>
    <lineage>
        <taxon>Bacteria</taxon>
        <taxon>Pseudomonadati</taxon>
        <taxon>Pseudomonadota</taxon>
        <taxon>Betaproteobacteria</taxon>
        <taxon>Burkholderiales</taxon>
        <taxon>Burkholderiaceae</taxon>
        <taxon>Cupriavidus</taxon>
    </lineage>
</organism>
<evidence type="ECO:0000313" key="4">
    <source>
        <dbReference type="Proteomes" id="UP000322822"/>
    </source>
</evidence>
<dbReference type="RefSeq" id="WP_150374745.1">
    <property type="nucleotide sequence ID" value="NZ_CP044067.1"/>
</dbReference>
<evidence type="ECO:0000256" key="2">
    <source>
        <dbReference type="SAM" id="SignalP"/>
    </source>
</evidence>
<feature type="chain" id="PRO_5024867434" description="Hydroxyquinol 1,2-dioxygenase" evidence="2">
    <location>
        <begin position="29"/>
        <end position="89"/>
    </location>
</feature>
<gene>
    <name evidence="3" type="ORF">FOB72_21540</name>
</gene>
<keyword evidence="2" id="KW-0732">Signal</keyword>
<sequence>MTSHFARTLVVATMTLTLGVALSGNAHAGQDRTGVSAPPARTLQVFDHLARADRAGPRDPYTDGARLRERNPFVDGARVGPRSSFSDGA</sequence>
<dbReference type="AlphaFoldDB" id="A0A5P2HAP6"/>
<evidence type="ECO:0000313" key="3">
    <source>
        <dbReference type="EMBL" id="QET04684.1"/>
    </source>
</evidence>
<protein>
    <recommendedName>
        <fullName evidence="5">Hydroxyquinol 1,2-dioxygenase</fullName>
    </recommendedName>
</protein>
<reference evidence="3 4" key="1">
    <citation type="submission" date="2019-09" db="EMBL/GenBank/DDBJ databases">
        <title>FDA dAtabase for Regulatory Grade micrObial Sequences (FDA-ARGOS): Supporting development and validation of Infectious Disease Dx tests.</title>
        <authorList>
            <person name="Sciortino C."/>
            <person name="Tallon L."/>
            <person name="Sadzewicz L."/>
            <person name="Vavikolanu K."/>
            <person name="Mehta A."/>
            <person name="Aluvathingal J."/>
            <person name="Nadendla S."/>
            <person name="Nandy P."/>
            <person name="Geyer C."/>
            <person name="Yan Y."/>
            <person name="Sichtig H."/>
        </authorList>
    </citation>
    <scope>NUCLEOTIDE SEQUENCE [LARGE SCALE GENOMIC DNA]</scope>
    <source>
        <strain evidence="3 4">FDAARGOS_664</strain>
    </source>
</reference>
<feature type="region of interest" description="Disordered" evidence="1">
    <location>
        <begin position="53"/>
        <end position="89"/>
    </location>
</feature>
<accession>A0A5P2HAP6</accession>
<feature type="compositionally biased region" description="Basic and acidic residues" evidence="1">
    <location>
        <begin position="53"/>
        <end position="72"/>
    </location>
</feature>
<evidence type="ECO:0000256" key="1">
    <source>
        <dbReference type="SAM" id="MobiDB-lite"/>
    </source>
</evidence>
<evidence type="ECO:0008006" key="5">
    <source>
        <dbReference type="Google" id="ProtNLM"/>
    </source>
</evidence>